<comment type="caution">
    <text evidence="1">The sequence shown here is derived from an EMBL/GenBank/DDBJ whole genome shotgun (WGS) entry which is preliminary data.</text>
</comment>
<sequence length="76" mass="8218">MVRAVRTAAPCSFHCYLPFFGDASGSVTITASNITAVLSGIHDYSYNVQRATNVNFTLGVTNSPPVTAYYRLKCIP</sequence>
<proteinExistence type="predicted"/>
<dbReference type="AlphaFoldDB" id="B9XHL5"/>
<protein>
    <submittedName>
        <fullName evidence="1">Uncharacterized protein</fullName>
    </submittedName>
</protein>
<evidence type="ECO:0000313" key="2">
    <source>
        <dbReference type="Proteomes" id="UP000003688"/>
    </source>
</evidence>
<evidence type="ECO:0000313" key="1">
    <source>
        <dbReference type="EMBL" id="EEF60593.1"/>
    </source>
</evidence>
<dbReference type="Proteomes" id="UP000003688">
    <property type="component" value="Unassembled WGS sequence"/>
</dbReference>
<gene>
    <name evidence="1" type="ORF">Cflav_PD6183</name>
</gene>
<name>B9XHL5_PEDPL</name>
<reference evidence="1 2" key="1">
    <citation type="journal article" date="2011" name="J. Bacteriol.">
        <title>Genome sequence of 'Pedosphaera parvula' Ellin514, an aerobic Verrucomicrobial isolate from pasture soil.</title>
        <authorList>
            <person name="Kant R."/>
            <person name="van Passel M.W."/>
            <person name="Sangwan P."/>
            <person name="Palva A."/>
            <person name="Lucas S."/>
            <person name="Copeland A."/>
            <person name="Lapidus A."/>
            <person name="Glavina Del Rio T."/>
            <person name="Dalin E."/>
            <person name="Tice H."/>
            <person name="Bruce D."/>
            <person name="Goodwin L."/>
            <person name="Pitluck S."/>
            <person name="Chertkov O."/>
            <person name="Larimer F.W."/>
            <person name="Land M.L."/>
            <person name="Hauser L."/>
            <person name="Brettin T.S."/>
            <person name="Detter J.C."/>
            <person name="Han S."/>
            <person name="de Vos W.M."/>
            <person name="Janssen P.H."/>
            <person name="Smidt H."/>
        </authorList>
    </citation>
    <scope>NUCLEOTIDE SEQUENCE [LARGE SCALE GENOMIC DNA]</scope>
    <source>
        <strain evidence="1 2">Ellin514</strain>
    </source>
</reference>
<organism evidence="1 2">
    <name type="scientific">Pedosphaera parvula (strain Ellin514)</name>
    <dbReference type="NCBI Taxonomy" id="320771"/>
    <lineage>
        <taxon>Bacteria</taxon>
        <taxon>Pseudomonadati</taxon>
        <taxon>Verrucomicrobiota</taxon>
        <taxon>Pedosphaerae</taxon>
        <taxon>Pedosphaerales</taxon>
        <taxon>Pedosphaeraceae</taxon>
        <taxon>Pedosphaera</taxon>
    </lineage>
</organism>
<dbReference type="EMBL" id="ABOX02000015">
    <property type="protein sequence ID" value="EEF60593.1"/>
    <property type="molecule type" value="Genomic_DNA"/>
</dbReference>
<accession>B9XHL5</accession>
<keyword evidence="2" id="KW-1185">Reference proteome</keyword>